<name>A0A6S6T8P0_9GAMM</name>
<evidence type="ECO:0000313" key="1">
    <source>
        <dbReference type="EMBL" id="CAA6819661.1"/>
    </source>
</evidence>
<dbReference type="InterPro" id="IPR021516">
    <property type="entry name" value="DUF3179"/>
</dbReference>
<sequence length="310" mass="34745">MKQVTWIWLVVLTVWLDVSVAGVVNGFNLSGGLLPENEIHQGGPPRDGIPSLDDPKFIMAAADNFLKPDDRVLGIVYKGETRAYPISILNWHEIVNDRIQGDPVAITYCPLCGTGLAYRGEVDGKATHFGVSGLLYNSDVLLYDRETESLWSQILSKAVTGPMKGQLLKDLPVWHTSWKAWVKKHPKTKVLSTDTGFNRDYSRSPYAGYGDSKQVYFPVSARSHAYHPKERVLGVTIGDQFKAYPFIELARLKTNPLTDKFAGNQLTIDFDFENRDGTVTDQNGEVLSAINGFWFAWYAFHPDTEIFKAK</sequence>
<dbReference type="EMBL" id="CACVAV010000304">
    <property type="protein sequence ID" value="CAA6819661.1"/>
    <property type="molecule type" value="Genomic_DNA"/>
</dbReference>
<dbReference type="AlphaFoldDB" id="A0A6S6T8P0"/>
<dbReference type="Pfam" id="PF11376">
    <property type="entry name" value="DUF3179"/>
    <property type="match status" value="1"/>
</dbReference>
<proteinExistence type="predicted"/>
<reference evidence="1" key="1">
    <citation type="submission" date="2020-01" db="EMBL/GenBank/DDBJ databases">
        <authorList>
            <person name="Meier V. D."/>
            <person name="Meier V D."/>
        </authorList>
    </citation>
    <scope>NUCLEOTIDE SEQUENCE</scope>
    <source>
        <strain evidence="1">HLG_WM_MAG_08</strain>
    </source>
</reference>
<evidence type="ECO:0008006" key="2">
    <source>
        <dbReference type="Google" id="ProtNLM"/>
    </source>
</evidence>
<accession>A0A6S6T8P0</accession>
<organism evidence="1">
    <name type="scientific">uncultured Thiotrichaceae bacterium</name>
    <dbReference type="NCBI Taxonomy" id="298394"/>
    <lineage>
        <taxon>Bacteria</taxon>
        <taxon>Pseudomonadati</taxon>
        <taxon>Pseudomonadota</taxon>
        <taxon>Gammaproteobacteria</taxon>
        <taxon>Thiotrichales</taxon>
        <taxon>Thiotrichaceae</taxon>
        <taxon>environmental samples</taxon>
    </lineage>
</organism>
<protein>
    <recommendedName>
        <fullName evidence="2">DUF3179 domain-containing protein</fullName>
    </recommendedName>
</protein>
<gene>
    <name evidence="1" type="ORF">HELGO_WM21026</name>
</gene>